<dbReference type="GO" id="GO:0005634">
    <property type="term" value="C:nucleus"/>
    <property type="evidence" value="ECO:0007669"/>
    <property type="project" value="UniProtKB-SubCell"/>
</dbReference>
<keyword evidence="4" id="KW-0804">Transcription</keyword>
<keyword evidence="10" id="KW-1185">Reference proteome</keyword>
<evidence type="ECO:0000256" key="5">
    <source>
        <dbReference type="ARBA" id="ARBA00023242"/>
    </source>
</evidence>
<evidence type="ECO:0000256" key="2">
    <source>
        <dbReference type="ARBA" id="ARBA00023015"/>
    </source>
</evidence>
<dbReference type="GO" id="GO:0045944">
    <property type="term" value="P:positive regulation of transcription by RNA polymerase II"/>
    <property type="evidence" value="ECO:0007669"/>
    <property type="project" value="TreeGrafter"/>
</dbReference>
<dbReference type="VEuPathDB" id="FungiDB:Z520_10047"/>
<feature type="compositionally biased region" description="Basic and acidic residues" evidence="6">
    <location>
        <begin position="147"/>
        <end position="157"/>
    </location>
</feature>
<dbReference type="GO" id="GO:0043565">
    <property type="term" value="F:sequence-specific DNA binding"/>
    <property type="evidence" value="ECO:0007669"/>
    <property type="project" value="TreeGrafter"/>
</dbReference>
<dbReference type="EMBL" id="KN848088">
    <property type="protein sequence ID" value="KIX94337.1"/>
    <property type="molecule type" value="Genomic_DNA"/>
</dbReference>
<evidence type="ECO:0000256" key="3">
    <source>
        <dbReference type="ARBA" id="ARBA00023125"/>
    </source>
</evidence>
<protein>
    <recommendedName>
        <fullName evidence="8">Xylanolytic transcriptional activator regulatory domain-containing protein</fullName>
    </recommendedName>
</protein>
<evidence type="ECO:0000256" key="6">
    <source>
        <dbReference type="SAM" id="MobiDB-lite"/>
    </source>
</evidence>
<dbReference type="AlphaFoldDB" id="A0A0D2JLZ1"/>
<keyword evidence="7" id="KW-0812">Transmembrane</keyword>
<proteinExistence type="predicted"/>
<sequence>MENGGSKLKVISQRTHNFRESVELENMDTDRSPGQFMLQPVPSEQTLDLGSRVNGAILPNSYSFDDEITDFSPGLQESGTLDSDKCSSEQQDSGAGRTPTGITGSRKGGRSKGQRTKGDARLSPQGGLNNVTPILDRGSLISTQDPRPVDKVDEHSGSGHPAHISSRNSPVPSANIGGQYHGPSSPITFLERAWKRIRENHASSMSKTLDKEMSAEQSILVTGDGQGLRLSDELFYMPSKSQAYELVGRYFDISTPFFQFLHRGTVTSLIETLYQQGGEQQTAHQLISQSQVTLLLMIFAAATFENAQEIASVDTGDYKQSELFLEAAQRRLQREGGEPTLASVQARLVECLHLLSTRHANEVYSKFGTTVALIITLGLHRRKRPGGYRSEVGAVEHECRKRAFWVAYVLDRYLSVMGGRPRTLQDFDTDQDFPARLHDDELTFEGIKPRDGQFDCDMDAPIAHIKLARISAQSSAQVYPLRRVSQDERLLQAQRITADLAAWKKELPPFLGIIPASSLIPKFQRQSLTLHLAHAHAAIHANRPFLLSNFANTSNPPYLPQQAVNYISDCVTAARSIVDILETFDGNGIPFHSWWFTQYVSFCAVAVIYIYAIQQHQKLISTPTAVISNETSFQPSIAVSSKERDWFAVAESCQQRLAEAARENSPGKRYAIVLEELRQEMYRHLSTPTMVSGEDEDNVSRRVEQDSQQAGLLDGWMGEADTDFTHIFDDLGAFDWVAHLYPQVSPPRLLSPVRLDTC</sequence>
<keyword evidence="5" id="KW-0539">Nucleus</keyword>
<feature type="region of interest" description="Disordered" evidence="6">
    <location>
        <begin position="68"/>
        <end position="170"/>
    </location>
</feature>
<evidence type="ECO:0000256" key="1">
    <source>
        <dbReference type="ARBA" id="ARBA00004123"/>
    </source>
</evidence>
<evidence type="ECO:0000313" key="9">
    <source>
        <dbReference type="EMBL" id="KIX94337.1"/>
    </source>
</evidence>
<feature type="transmembrane region" description="Helical" evidence="7">
    <location>
        <begin position="594"/>
        <end position="612"/>
    </location>
</feature>
<feature type="domain" description="Xylanolytic transcriptional activator regulatory" evidence="8">
    <location>
        <begin position="363"/>
        <end position="440"/>
    </location>
</feature>
<dbReference type="PANTHER" id="PTHR47540:SF3">
    <property type="entry name" value="ZN(II)2CYS6 TRANSCRIPTION FACTOR (EUROFUNG)"/>
    <property type="match status" value="1"/>
</dbReference>
<keyword evidence="7" id="KW-0472">Membrane</keyword>
<dbReference type="InterPro" id="IPR051711">
    <property type="entry name" value="Stress_Response_Reg"/>
</dbReference>
<feature type="region of interest" description="Disordered" evidence="6">
    <location>
        <begin position="19"/>
        <end position="38"/>
    </location>
</feature>
<dbReference type="RefSeq" id="XP_016628460.1">
    <property type="nucleotide sequence ID" value="XM_016780541.1"/>
</dbReference>
<dbReference type="Pfam" id="PF04082">
    <property type="entry name" value="Fungal_trans"/>
    <property type="match status" value="1"/>
</dbReference>
<keyword evidence="2" id="KW-0805">Transcription regulation</keyword>
<dbReference type="SMART" id="SM00906">
    <property type="entry name" value="Fungal_trans"/>
    <property type="match status" value="1"/>
</dbReference>
<dbReference type="GO" id="GO:0006351">
    <property type="term" value="P:DNA-templated transcription"/>
    <property type="evidence" value="ECO:0007669"/>
    <property type="project" value="InterPro"/>
</dbReference>
<dbReference type="CDD" id="cd12148">
    <property type="entry name" value="fungal_TF_MHR"/>
    <property type="match status" value="1"/>
</dbReference>
<evidence type="ECO:0000259" key="8">
    <source>
        <dbReference type="SMART" id="SM00906"/>
    </source>
</evidence>
<organism evidence="9 10">
    <name type="scientific">Fonsecaea multimorphosa CBS 102226</name>
    <dbReference type="NCBI Taxonomy" id="1442371"/>
    <lineage>
        <taxon>Eukaryota</taxon>
        <taxon>Fungi</taxon>
        <taxon>Dikarya</taxon>
        <taxon>Ascomycota</taxon>
        <taxon>Pezizomycotina</taxon>
        <taxon>Eurotiomycetes</taxon>
        <taxon>Chaetothyriomycetidae</taxon>
        <taxon>Chaetothyriales</taxon>
        <taxon>Herpotrichiellaceae</taxon>
        <taxon>Fonsecaea</taxon>
    </lineage>
</organism>
<keyword evidence="3" id="KW-0238">DNA-binding</keyword>
<reference evidence="9 10" key="1">
    <citation type="submission" date="2015-01" db="EMBL/GenBank/DDBJ databases">
        <title>The Genome Sequence of Fonsecaea multimorphosa CBS 102226.</title>
        <authorList>
            <consortium name="The Broad Institute Genomics Platform"/>
            <person name="Cuomo C."/>
            <person name="de Hoog S."/>
            <person name="Gorbushina A."/>
            <person name="Stielow B."/>
            <person name="Teixiera M."/>
            <person name="Abouelleil A."/>
            <person name="Chapman S.B."/>
            <person name="Priest M."/>
            <person name="Young S.K."/>
            <person name="Wortman J."/>
            <person name="Nusbaum C."/>
            <person name="Birren B."/>
        </authorList>
    </citation>
    <scope>NUCLEOTIDE SEQUENCE [LARGE SCALE GENOMIC DNA]</scope>
    <source>
        <strain evidence="9 10">CBS 102226</strain>
    </source>
</reference>
<evidence type="ECO:0000256" key="4">
    <source>
        <dbReference type="ARBA" id="ARBA00023163"/>
    </source>
</evidence>
<keyword evidence="7" id="KW-1133">Transmembrane helix</keyword>
<dbReference type="InterPro" id="IPR007219">
    <property type="entry name" value="XnlR_reg_dom"/>
</dbReference>
<comment type="subcellular location">
    <subcellularLocation>
        <location evidence="1">Nucleus</location>
    </subcellularLocation>
</comment>
<dbReference type="OrthoDB" id="2579025at2759"/>
<dbReference type="PANTHER" id="PTHR47540">
    <property type="entry name" value="THIAMINE REPRESSIBLE GENES REGULATORY PROTEIN THI5"/>
    <property type="match status" value="1"/>
</dbReference>
<dbReference type="STRING" id="1442371.A0A0D2JLZ1"/>
<evidence type="ECO:0000313" key="10">
    <source>
        <dbReference type="Proteomes" id="UP000053411"/>
    </source>
</evidence>
<dbReference type="GO" id="GO:0008270">
    <property type="term" value="F:zinc ion binding"/>
    <property type="evidence" value="ECO:0007669"/>
    <property type="project" value="InterPro"/>
</dbReference>
<evidence type="ECO:0000256" key="7">
    <source>
        <dbReference type="SAM" id="Phobius"/>
    </source>
</evidence>
<accession>A0A0D2JLZ1</accession>
<dbReference type="GeneID" id="27715793"/>
<gene>
    <name evidence="9" type="ORF">Z520_10047</name>
</gene>
<name>A0A0D2JLZ1_9EURO</name>
<dbReference type="Proteomes" id="UP000053411">
    <property type="component" value="Unassembled WGS sequence"/>
</dbReference>